<proteinExistence type="predicted"/>
<name>A0ABW0PU38_9HYPH</name>
<dbReference type="EMBL" id="JBHSML010000002">
    <property type="protein sequence ID" value="MFC5515227.1"/>
    <property type="molecule type" value="Genomic_DNA"/>
</dbReference>
<protein>
    <submittedName>
        <fullName evidence="1">Uncharacterized protein</fullName>
    </submittedName>
</protein>
<dbReference type="RefSeq" id="WP_266343223.1">
    <property type="nucleotide sequence ID" value="NZ_JAPKNH010000002.1"/>
</dbReference>
<evidence type="ECO:0000313" key="2">
    <source>
        <dbReference type="Proteomes" id="UP001596150"/>
    </source>
</evidence>
<dbReference type="Proteomes" id="UP001596150">
    <property type="component" value="Unassembled WGS sequence"/>
</dbReference>
<reference evidence="2" key="1">
    <citation type="journal article" date="2019" name="Int. J. Syst. Evol. Microbiol.">
        <title>The Global Catalogue of Microorganisms (GCM) 10K type strain sequencing project: providing services to taxonomists for standard genome sequencing and annotation.</title>
        <authorList>
            <consortium name="The Broad Institute Genomics Platform"/>
            <consortium name="The Broad Institute Genome Sequencing Center for Infectious Disease"/>
            <person name="Wu L."/>
            <person name="Ma J."/>
        </authorList>
    </citation>
    <scope>NUCLEOTIDE SEQUENCE [LARGE SCALE GENOMIC DNA]</scope>
    <source>
        <strain evidence="2">KACC 12633</strain>
    </source>
</reference>
<comment type="caution">
    <text evidence="1">The sequence shown here is derived from an EMBL/GenBank/DDBJ whole genome shotgun (WGS) entry which is preliminary data.</text>
</comment>
<organism evidence="1 2">
    <name type="scientific">Kaistia terrae</name>
    <dbReference type="NCBI Taxonomy" id="537017"/>
    <lineage>
        <taxon>Bacteria</taxon>
        <taxon>Pseudomonadati</taxon>
        <taxon>Pseudomonadota</taxon>
        <taxon>Alphaproteobacteria</taxon>
        <taxon>Hyphomicrobiales</taxon>
        <taxon>Kaistiaceae</taxon>
        <taxon>Kaistia</taxon>
    </lineage>
</organism>
<keyword evidence="2" id="KW-1185">Reference proteome</keyword>
<evidence type="ECO:0000313" key="1">
    <source>
        <dbReference type="EMBL" id="MFC5515227.1"/>
    </source>
</evidence>
<sequence>MKTQTAQIIDLATYRKAKSPEQPAPLMPVPMASMPIAWMPVWIMVPVPVASPVATS</sequence>
<gene>
    <name evidence="1" type="ORF">ACFPP9_05550</name>
</gene>
<accession>A0ABW0PU38</accession>